<evidence type="ECO:0000256" key="1">
    <source>
        <dbReference type="SAM" id="MobiDB-lite"/>
    </source>
</evidence>
<gene>
    <name evidence="4" type="ORF">ADEAN_000037400</name>
</gene>
<feature type="region of interest" description="Disordered" evidence="1">
    <location>
        <begin position="422"/>
        <end position="454"/>
    </location>
</feature>
<sequence length="454" mass="48759">MKRFTTRTALCLYLVLCGLSVTSALSFNCRTEVCAQCNAANPNSCDVCKPGTVRSLGLTNRYDYSCIASNIPNCNWYTTASTCYRCDDYYTNQGTACVACHVASCTRCSASEVCDTCSSTLASPLRPTENGKACVALIYNCQVYDASGACKQCDNQYTLSSDRRRCIQCKTANCVACSADNVCSTCEAGFVKSVSGSTCVKPVTNCASHSDAGTCTACNSGYYLNGNRCVKCDFTRCSRCVQDNVCADCAAGYSFPVEGPQCVKCDMERCMKCSADNVCAFCEDGFGVLDSKCSPCLIEGCLLCSANAAVCDRIVAKDDTTAVSKGIPWWVWLIVGLGAAAILGVILFVVLWCCLRKPIVPVTVYEEDNYESEKDTDDNQTRDLALDFNNRSFFARPPPILIMNDYVQPRIYTQEDAEVHGDLESAAADGESTSGSSDSFTSGDDGALAQGEGQ</sequence>
<evidence type="ECO:0000313" key="4">
    <source>
        <dbReference type="EMBL" id="CAD2212938.1"/>
    </source>
</evidence>
<feature type="compositionally biased region" description="Low complexity" evidence="1">
    <location>
        <begin position="424"/>
        <end position="447"/>
    </location>
</feature>
<dbReference type="InterPro" id="IPR009030">
    <property type="entry name" value="Growth_fac_rcpt_cys_sf"/>
</dbReference>
<dbReference type="Proteomes" id="UP000515908">
    <property type="component" value="Chromosome 01"/>
</dbReference>
<keyword evidence="5" id="KW-1185">Reference proteome</keyword>
<protein>
    <submittedName>
        <fullName evidence="4">Uncharacterized protein</fullName>
    </submittedName>
</protein>
<dbReference type="VEuPathDB" id="TriTrypDB:ADEAN_000037400"/>
<dbReference type="EMBL" id="LR877145">
    <property type="protein sequence ID" value="CAD2212938.1"/>
    <property type="molecule type" value="Genomic_DNA"/>
</dbReference>
<keyword evidence="2" id="KW-0812">Transmembrane</keyword>
<organism evidence="4 5">
    <name type="scientific">Angomonas deanei</name>
    <dbReference type="NCBI Taxonomy" id="59799"/>
    <lineage>
        <taxon>Eukaryota</taxon>
        <taxon>Discoba</taxon>
        <taxon>Euglenozoa</taxon>
        <taxon>Kinetoplastea</taxon>
        <taxon>Metakinetoplastina</taxon>
        <taxon>Trypanosomatida</taxon>
        <taxon>Trypanosomatidae</taxon>
        <taxon>Strigomonadinae</taxon>
        <taxon>Angomonas</taxon>
    </lineage>
</organism>
<evidence type="ECO:0000256" key="2">
    <source>
        <dbReference type="SAM" id="Phobius"/>
    </source>
</evidence>
<dbReference type="InterPro" id="IPR052798">
    <property type="entry name" value="Giardia_VSA"/>
</dbReference>
<feature type="chain" id="PRO_5028843117" evidence="3">
    <location>
        <begin position="25"/>
        <end position="454"/>
    </location>
</feature>
<accession>A0A7G2BZH5</accession>
<evidence type="ECO:0000313" key="5">
    <source>
        <dbReference type="Proteomes" id="UP000515908"/>
    </source>
</evidence>
<feature type="signal peptide" evidence="3">
    <location>
        <begin position="1"/>
        <end position="24"/>
    </location>
</feature>
<reference evidence="4 5" key="1">
    <citation type="submission" date="2020-08" db="EMBL/GenBank/DDBJ databases">
        <authorList>
            <person name="Newling K."/>
            <person name="Davey J."/>
            <person name="Forrester S."/>
        </authorList>
    </citation>
    <scope>NUCLEOTIDE SEQUENCE [LARGE SCALE GENOMIC DNA]</scope>
    <source>
        <strain evidence="5">Crithidia deanei Carvalho (ATCC PRA-265)</strain>
    </source>
</reference>
<dbReference type="SUPFAM" id="SSF57184">
    <property type="entry name" value="Growth factor receptor domain"/>
    <property type="match status" value="2"/>
</dbReference>
<evidence type="ECO:0000256" key="3">
    <source>
        <dbReference type="SAM" id="SignalP"/>
    </source>
</evidence>
<dbReference type="PANTHER" id="PTHR23275:SF100">
    <property type="entry name" value="EGF-LIKE DOMAIN-CONTAINING PROTEIN"/>
    <property type="match status" value="1"/>
</dbReference>
<keyword evidence="3" id="KW-0732">Signal</keyword>
<name>A0A7G2BZH5_9TRYP</name>
<dbReference type="PANTHER" id="PTHR23275">
    <property type="entry name" value="CABRIOLET.-RELATED"/>
    <property type="match status" value="1"/>
</dbReference>
<proteinExistence type="predicted"/>
<keyword evidence="2" id="KW-0472">Membrane</keyword>
<dbReference type="AlphaFoldDB" id="A0A7G2BZH5"/>
<keyword evidence="2" id="KW-1133">Transmembrane helix</keyword>
<feature type="transmembrane region" description="Helical" evidence="2">
    <location>
        <begin position="329"/>
        <end position="355"/>
    </location>
</feature>